<accession>A0AC58PFF6</accession>
<protein>
    <submittedName>
        <fullName evidence="2">Epiplakin</fullName>
    </submittedName>
</protein>
<name>A0AC58PFF6_CAMBA</name>
<sequence length="5041" mass="546899">MNSHASPPLDVLVTSNTEPAIVPKTTKATLGAGIHSGPQAKAVMSAQAQSIAGVYVEASGQVHSLYAAMKQGVLPFGLGLALLEAQAATGGLVGPAQGRPLPVSEALQQGLVGLELKERLLAAERAVTGYPDPYGGGRLALFQAIGKEVVDRALGWNWLEAQLATGGLVDPTQGVRVAPELACQQGLLDQEAWHVLSESGPDSGAPGFLDPNTLEQLPYRELLGRCVRAPSTGLALLPLKTTFRTLSGAVSLAELLEVGVLDEGTARGLREGRLAVPDVSTRAEVQRYLQGTGGVAGVVLLPAGLKKSFFQAVAEHLLPMGATFPLLEAQAATGTLVDPATGRHLWVDEAVRAGLVGPELHRQLLAAEQAVTGYHDPFTGTRIPLFQAMKKELVDRPLALRLLDAQLATGGLVCPARRLRLPLEAALRFGCLDKKTQQCLLLATGFSDPGTQEGLSYGQLLARCVTDPETGLAFLPVLVGSFGEEPQGPQFIEHSTRQALSAAVATISVGKFQGRPVSLWELLFSEAVPVEQRVALSQQHRDGTLSVEELGAVLRATLEQAAATSRNTFAGLRVPVTPGELLTAEIINQDTYEQLERGQTTAQDVGSLDSVQRYLQGTGCVAGLLLPGSQEQLSVHEACRRGLLRPGTALILLEAQAATGFIIDPKENKKYSVEEALRAGVIGPSVYAKLLSAERAVTGYSDPYTGERISLFQAMKKGLIVREHGIRLLEAQIATGGIIDPVHSHRVPVDVAFQRGYFDQTLRLILADPSDDTKGFFDPNTHENLTYMELLERCVRDPNTGLHLLPLTRTRPQLVDGTTRQALQSLLLSVRHGRFRGQRVSAWELINSECFSEDRRRRLLKDYWLHKVSLEQVSKLLEREMERWADIMLPTLRGQVTAYQLLEAHIIDQELLDQVLSGAVSPEALLCMDSVRRYLRGSGAVGGVMLQPSNQRLSLYQAMKQKLLGPGVALALLEAQAATGAITDPCSLETMSVGEAVRRELVGPELYSRLRQAEDTVTGLRDPFSGERVSLFQAMKKGLVSVEQAVRLLEAQVATGGVIDPRDHHHLPMPVATQRGCIDQDMEVALSSSETFPTLDGRGHTSYAQLLEQCVRDEASGLYLLPLPEDAPPIPTDKQVQETLKSTQGTEDGMSLWELLGSCHFTEEQRRGLLEDFRVGRTTAQQLRAAVQRWVQEAELLARARITLPGPRGRVPAVWLLHAGVITRETLEALVQGAWSPPEVAEQPAVRACLWGTGCVAGVLLPRSGAKVSIAQAMEDTLLPAGLGQRLLEAQVASGSLIDPLTSQRLSVEDAIKAGLVPGTLSEQLQQVERAVAGYTDPCSGGSLSLWQAVEKGLMPQSEGFPLLQAQLATGGAVDPVHGVHLPEAAACRLGLLDEQTSRVLTSPDEDNKFFFDPSTRDKVTYGQLKERCVPDADTGLWLLPLPEDTALEWDEHTAVALRAMKVPVSTGRFRGLSMSLWDLLHSEYVSVHRRRELAALCLSGRATALRQVVSAVTALVEASERQPSQAAFRGLRKQVSARDLFRSQLIDKKTLHDLNEGRKTVQEVTEMDSVKRFLEGGNFIAGVLLQDTKERMSISEALRRHVLRPGTALVLLEAQAATGFLIDPLENRKLTVQEAFEAGMFGKETYQKLLSAERAVTGYTDPYTGEQISLFQAMKKGLIVREHGIRLLEAQIATGGVIDPVHSHRVPVDVAFQRGYFDEEMSRVLEDPSDDTRGFFDPNTHENLTYMQLLERCVRDPDTGLYLLQVVKKGEAYVYIDEATKQVLQSKTTTMRVGRFANQMVSFWDLLTSQYFTEDRKRELVQAYRARNVSLEQLLEIIVTTVKETEKQNQVIKVAAIGGEVTAAELFNSGIIDKKTLDTLHPGDSGGQALRNLEPVKAYLDGRGCIAGVTTPSTQEVLSMYEAGRKGLVPAAFVAHLLEAQAATGFMLDPYSHQRLSVDEAVAAGLVGEDLQERLLIAEKAARGYVDPVTGHTISLFQAMRRKLVAQEWALRLLEVQVATGGVVDPLHHHRLPLDAAYRRGCLHPDTYPLVADPKGMNKRYVDPNTQEKVTYQELQERSQQEEATGWALFPVLLSGQHCTYIDDATIRALQAQEVEVTVGRFKGQRPSVWELLNSEYVTEEKKRELVVKYKRDTAHALEAVVTLIFEIIHETEKNRKQLWFRGIRRQITAAELCAAGVLSEAMLGALEEGRTTADDVTQDEGVRRYLEGTSCIAGVLVPARDEPGRQEKMSIYQAMWKGVLRPGTALVLLEAQAATGFVIDPVRNRKLSVEEAVAAGVVGGELQEKLLSAERAVTGYTDPYTGEQISLFQAMKKDLIVREHGIRLLEAQIATGGVIDPVHSHRVPVDVAFQRGYFDEEMSRVLEDPSDDTRGFFDPNTHENLTYKQLLRRCVRDPDTGLYLLQLAGRGSAVHQLGEELRAALRDARVTPGSGALRGQGVSVWELLFYREVSESQRQDLLRRYREGSLTAPDVGAALASLLARAEAEDQVPRPAPPDPPGALRAATMEVRVGRLRGPAVPVWDVLASSYVSEATREQLLAQFSAGTLGLPALTHRLTTIIQEAEAADGTEHGQGGAAPGQPEPGPAGRGDGDADAGPSPGQADAEAARALQERALRAATMEVQAGQFRGQPVSVWDVLFSSYLGQARRDELLARHAAGTLALPGLVAILTQVIEEAEERLSKVSLRGLRRQVSASELGRSRILGPETLRDLAQGTKTLQEVSEMDSVKRYLEGTSCIAGVLVPARDEPGRQEKMSIYQAMWKGVLRPGTALVLLEAQAATGFVIDPVRNRKLSVEEAVAAGVVGGELQEKLLSAERAVTGYTDPYTGEQISLFQAMKKDLIVREHGIRLLEAQIATGGVIDPVHSHRVPVDVAFQRGYFDEEMSRVLEDPSDDTRGFFDPNTHENLTYKQLLRRCVRDPDTGLYLLQLAGRGSAVHQLGEELRAALRDARVTPGSGALRGQGVSVWELLFYREVSESQRQDLLRRYREGSLTAPDVGAALASLLARAEAEDQVPRPAPPDPPGALRAATMEVRVGRLRGPAVPVWDVLASSYVSEATREQLLAQFSAGTLGLPALTHRLTTIIQEAEAADGTEHGQGGAAPGQPEPGPAGRGDGDADAGPSPGQADAEAARALQERALRAATMEVQAGQFRGQPVSVWDVLFSSYLGQARRDELLARHAAGTLALPGLVAILTQVIEEAEERLSKVSLRGLRRQVSASELGRSRILGPETLRDLAQGTKTLQEVSEMDSVKRYLEGTSCIAGVLVPARDEPGRQEKMSIYQAMWKGVLRPGTALVLLEAQAATGFVIDPVRNRKLSVEEAVAAGVVGGELQEKLLSAERAVTGYTDPYTGEQISLFQAMKKDLIVREHGIRLLEAQIATGGVIDPVHSHRVPVDVAFQRGYFDEEMSRVLEDPSDDTRGFFDPNTHENLTYKQLLRRCVRDPDTGLYLLQLAGRGSAVHQLGEELRAALRDARVTPGSGALRGQGVSVWELLFYREVSESQRQDLLRRYREGSLTAPDVGAALASLLARAEAEDQVPRPAPPDPPGALRAATMEVRVGRLRGPAVPVWDVLASSYVSEATREQLLAQFSAGTLGLPALTHRLTTIIQEAEAADGTEHGQGGAAPGQPEPGPAGRGDGDADAGPSPGQADAEAARALQERALRAATMEVQAGQFRGQPVSVWDVLFSSYLGQARRDELLARHAAGTLALPGLVAILTQVIEEAEERLSKVSLRGLRRQVSASELGRSRILGPETLRDLAQGTKTLQEVSEMDSVKRYLEGTSCIAGVLVPARDEPGRQEKMSIYQAMWKGVLRPGTALVLLEAQAATGFVIDPVRNRKLSVEEAVAAGVVGGELQEKLLSAERAVTGYTDPYTGEQISLFQAMKKDLIVREHGIRLLEAQIATGGVIDPVHSHRVPVDVAFQRGYFDEEMSRVLEDPSDDTRGFFDPNTHENLTYKQLLRRCVRDPDTGLYLLQLAGRGSAVHQLGEELRAALRDARVTPGSGALRGQGVSVWELLFYREVSESQRQDLLRRYREGSLTAPDVGAALASLLARAEAEDQVPRPAPPDPPGALRAATMEVRVGRLRGPAVPVWDVLASSYVSEATREQLLAQFSAGTLGLPALTHRLTTIIQEAEAADGTEHGQGGAAPGQPEPGPAGRGDGDADAGPSPGQADAEAARALQERALRAATMEVQAGQFRGQPVSVWDVLFSSYLGQARRDELLARHAAGTLALPGLVAILTQVIEEAEERLSKVSLRGLRRQVSASELGRSRILGPETLRDLAQGTKTLQEVSEMDSVKRYLEGTSCIAGVLVPARDEPGRQEKMSIYQAMWKGVLRPGTALVLLEAQAATGFVIDPVRNRKLSVEEAVAAGVVGGELQEKLLSAERAVTGYTDPYTGEQISLFQAMKKDLIVREHGIRLLEAQIATGGVIDPVHSHRVPVDVAFQRGYFDEEMSRVLEDPSDDTRGFFDPNTHENLTYKQLLRRCVRDPDTGLYLLQLAGRGSAVHQLGEELRAALRDARVTPGSGALRGQGVSVWELLFYREVSESQRQDLLRRYREGSLTAPDVGAALASLLARAEAEDQVPRPAPPDPPGALRAATMEVRVGRLRGPAVPVWDVLASSYVSEATREQLLAQFSAGTLGLPALTHRLTTIIQEAEAADGTEHGQGGAAPGQPEPGPAGRGDGDADAGPSPGQADAEAARALQERALRAATMEVQAGQFRGQPVSVWDVLFSSYLGQARRDELLARHAAGTLALPGLVAILTQVIEEAEERLSKVSLRGLRRQVSASELGRSRILGPETLRDLAQGTKTLQEVSEMDSVKRYLEGTSCIAGVLVPARDEPGRQEKMSIYQAMWKGVLRPGTALVLLEAQAATGFVIDPVRNRKLSVEEAVAAGVVGGELQEKLLSAERAVTGYTDPYTGEQISLFQAMKKDLIVREHGIRLLEAQIATGGVIDPVHSHRVPVDVAFQRGYFDEEMSRVLEDPSDDTRGFFDPNTHENLTYKQLLQRGSVDPETGLLFLSLS</sequence>
<evidence type="ECO:0000313" key="1">
    <source>
        <dbReference type="Proteomes" id="UP001732780"/>
    </source>
</evidence>
<keyword evidence="1" id="KW-1185">Reference proteome</keyword>
<reference evidence="2" key="1">
    <citation type="submission" date="2025-08" db="UniProtKB">
        <authorList>
            <consortium name="RefSeq"/>
        </authorList>
    </citation>
    <scope>IDENTIFICATION</scope>
    <source>
        <tissue evidence="2">Blood</tissue>
    </source>
</reference>
<organism evidence="1 2">
    <name type="scientific">Camelus bactrianus</name>
    <name type="common">Bactrian camel</name>
    <dbReference type="NCBI Taxonomy" id="9837"/>
    <lineage>
        <taxon>Eukaryota</taxon>
        <taxon>Metazoa</taxon>
        <taxon>Chordata</taxon>
        <taxon>Craniata</taxon>
        <taxon>Vertebrata</taxon>
        <taxon>Euteleostomi</taxon>
        <taxon>Mammalia</taxon>
        <taxon>Eutheria</taxon>
        <taxon>Laurasiatheria</taxon>
        <taxon>Artiodactyla</taxon>
        <taxon>Tylopoda</taxon>
        <taxon>Camelidae</taxon>
        <taxon>Camelus</taxon>
    </lineage>
</organism>
<evidence type="ECO:0000313" key="2">
    <source>
        <dbReference type="RefSeq" id="XP_074208764.1"/>
    </source>
</evidence>
<gene>
    <name evidence="2" type="primary">EPPK1</name>
</gene>
<proteinExistence type="predicted"/>
<dbReference type="RefSeq" id="XP_074208764.1">
    <property type="nucleotide sequence ID" value="XM_074352663.1"/>
</dbReference>
<dbReference type="Proteomes" id="UP001732780">
    <property type="component" value="Chromosome 25"/>
</dbReference>